<dbReference type="GO" id="GO:0016765">
    <property type="term" value="F:transferase activity, transferring alkyl or aryl (other than methyl) groups"/>
    <property type="evidence" value="ECO:0007669"/>
    <property type="project" value="InterPro"/>
</dbReference>
<evidence type="ECO:0000313" key="7">
    <source>
        <dbReference type="EMBL" id="SDY12193.1"/>
    </source>
</evidence>
<dbReference type="RefSeq" id="WP_089887265.1">
    <property type="nucleotide sequence ID" value="NZ_FNPR01000001.1"/>
</dbReference>
<keyword evidence="8" id="KW-1185">Reference proteome</keyword>
<keyword evidence="7" id="KW-0808">Transferase</keyword>
<dbReference type="PANTHER" id="PTHR42723">
    <property type="entry name" value="CHLOROPHYLL SYNTHASE"/>
    <property type="match status" value="1"/>
</dbReference>
<feature type="transmembrane region" description="Helical" evidence="6">
    <location>
        <begin position="340"/>
        <end position="358"/>
    </location>
</feature>
<dbReference type="Gene3D" id="1.10.357.140">
    <property type="entry name" value="UbiA prenyltransferase"/>
    <property type="match status" value="1"/>
</dbReference>
<evidence type="ECO:0000256" key="2">
    <source>
        <dbReference type="ARBA" id="ARBA00022475"/>
    </source>
</evidence>
<evidence type="ECO:0000256" key="1">
    <source>
        <dbReference type="ARBA" id="ARBA00004141"/>
    </source>
</evidence>
<feature type="transmembrane region" description="Helical" evidence="6">
    <location>
        <begin position="262"/>
        <end position="280"/>
    </location>
</feature>
<evidence type="ECO:0000313" key="8">
    <source>
        <dbReference type="Proteomes" id="UP000199026"/>
    </source>
</evidence>
<accession>A0A1H3H9E3</accession>
<keyword evidence="5 6" id="KW-0472">Membrane</keyword>
<dbReference type="Pfam" id="PF01040">
    <property type="entry name" value="UbiA"/>
    <property type="match status" value="1"/>
</dbReference>
<evidence type="ECO:0000256" key="5">
    <source>
        <dbReference type="ARBA" id="ARBA00023136"/>
    </source>
</evidence>
<keyword evidence="2" id="KW-1003">Cell membrane</keyword>
<keyword evidence="3 6" id="KW-0812">Transmembrane</keyword>
<dbReference type="OrthoDB" id="9803632at2"/>
<dbReference type="STRING" id="576131.SAMN05444486_101303"/>
<evidence type="ECO:0000256" key="4">
    <source>
        <dbReference type="ARBA" id="ARBA00022989"/>
    </source>
</evidence>
<keyword evidence="4 6" id="KW-1133">Transmembrane helix</keyword>
<name>A0A1H3H9E3_9RHOB</name>
<dbReference type="EMBL" id="FNPR01000001">
    <property type="protein sequence ID" value="SDY12193.1"/>
    <property type="molecule type" value="Genomic_DNA"/>
</dbReference>
<protein>
    <submittedName>
        <fullName evidence="7">4-hydroxybenzoate polyprenyltransferase</fullName>
    </submittedName>
</protein>
<feature type="transmembrane region" description="Helical" evidence="6">
    <location>
        <begin position="143"/>
        <end position="162"/>
    </location>
</feature>
<evidence type="ECO:0000256" key="3">
    <source>
        <dbReference type="ARBA" id="ARBA00022692"/>
    </source>
</evidence>
<feature type="transmembrane region" description="Helical" evidence="6">
    <location>
        <begin position="210"/>
        <end position="230"/>
    </location>
</feature>
<dbReference type="Proteomes" id="UP000199026">
    <property type="component" value="Unassembled WGS sequence"/>
</dbReference>
<feature type="transmembrane region" description="Helical" evidence="6">
    <location>
        <begin position="237"/>
        <end position="256"/>
    </location>
</feature>
<dbReference type="InterPro" id="IPR000537">
    <property type="entry name" value="UbiA_prenyltransferase"/>
</dbReference>
<dbReference type="InterPro" id="IPR044878">
    <property type="entry name" value="UbiA_sf"/>
</dbReference>
<dbReference type="PANTHER" id="PTHR42723:SF1">
    <property type="entry name" value="CHLOROPHYLL SYNTHASE, CHLOROPLASTIC"/>
    <property type="match status" value="1"/>
</dbReference>
<proteinExistence type="predicted"/>
<dbReference type="InterPro" id="IPR050475">
    <property type="entry name" value="Prenyltransferase_related"/>
</dbReference>
<feature type="transmembrane region" description="Helical" evidence="6">
    <location>
        <begin position="379"/>
        <end position="400"/>
    </location>
</feature>
<dbReference type="AlphaFoldDB" id="A0A1H3H9E3"/>
<dbReference type="GO" id="GO:0016020">
    <property type="term" value="C:membrane"/>
    <property type="evidence" value="ECO:0007669"/>
    <property type="project" value="UniProtKB-SubCell"/>
</dbReference>
<comment type="subcellular location">
    <subcellularLocation>
        <location evidence="1">Membrane</location>
        <topology evidence="1">Multi-pass membrane protein</topology>
    </subcellularLocation>
</comment>
<dbReference type="CDD" id="cd13963">
    <property type="entry name" value="PT_UbiA_2"/>
    <property type="match status" value="1"/>
</dbReference>
<feature type="transmembrane region" description="Helical" evidence="6">
    <location>
        <begin position="182"/>
        <end position="204"/>
    </location>
</feature>
<sequence>MGLTVFALKGGLLRTSPRLEYFWGALGVNPKAALASLLTQKKPEDVSLRVDLLPLNEDVLSQIEALKSADKAVALSTRDYPELATALAAQLGIALSEAKGETRPQSWNVRALLKAIRPHQWVKNILLLMPLLAAHRFDSGSLLLALLGIVAFSAAASSIYVVNDLVDLEADRLHPKKCERPFASGTVPLTVGMLTGLVLVSVALGVGAYLGPKFLAITLLYVFVSVAYSMRLKRMRWVDIILLASLYSVRVVAGAAAAGVAVSGAMLFFIFPVFLTLGAVKRLTELTLATNDERLPGRGYGRPDRGKLLNFAVVSMISALLIFFIYSQSAQAMALYPDRWFLWLAILPLAAWLFRMVRLGYYGKQDYDPIVFALSDKRGIGLILITLSLMFYAAGLWAQWFGF</sequence>
<feature type="transmembrane region" description="Helical" evidence="6">
    <location>
        <begin position="308"/>
        <end position="328"/>
    </location>
</feature>
<gene>
    <name evidence="7" type="ORF">SAMN05444486_101303</name>
</gene>
<reference evidence="7 8" key="1">
    <citation type="submission" date="2016-10" db="EMBL/GenBank/DDBJ databases">
        <authorList>
            <person name="de Groot N.N."/>
        </authorList>
    </citation>
    <scope>NUCLEOTIDE SEQUENCE [LARGE SCALE GENOMIC DNA]</scope>
    <source>
        <strain evidence="7 8">DSM 24677</strain>
    </source>
</reference>
<organism evidence="7 8">
    <name type="scientific">Lentibacter algarum</name>
    <dbReference type="NCBI Taxonomy" id="576131"/>
    <lineage>
        <taxon>Bacteria</taxon>
        <taxon>Pseudomonadati</taxon>
        <taxon>Pseudomonadota</taxon>
        <taxon>Alphaproteobacteria</taxon>
        <taxon>Rhodobacterales</taxon>
        <taxon>Roseobacteraceae</taxon>
        <taxon>Lentibacter</taxon>
    </lineage>
</organism>
<dbReference type="GeneID" id="78123110"/>
<evidence type="ECO:0000256" key="6">
    <source>
        <dbReference type="SAM" id="Phobius"/>
    </source>
</evidence>